<comment type="subcellular location">
    <subcellularLocation>
        <location evidence="5">Mitochondrion</location>
    </subcellularLocation>
    <subcellularLocation>
        <location evidence="5">Nucleus</location>
    </subcellularLocation>
</comment>
<sequence length="312" mass="35153">MTQASILSYFNKRGADEISKENIGPGDGNGGELGAVSKKARGEVAECKSSKEPCKGHGEYYPSESELREYFGDEWFEVLKDELRKPYFVECMKKVEERRSRTNVYPPSNKIFSCFKVTPLNKISVVILGQDPYHQPGQAMGLSFSVPKGVAVPPSLRNIYKEIGKGNPGHGDLTSWAEQGVFLLNSLLSVEEGKPMSHKDFGWDTFTSKVISVINELEWPVVFMLWGRSAQAKASKVCRNKHLVLESAHPSPLSQKKFIGKLLFYVARGHCCTLEHYNFAPSDRIGCDHFNKCNEFLRKTQRPEINWVPTKK</sequence>
<keyword evidence="4 5" id="KW-0234">DNA repair</keyword>
<dbReference type="PANTHER" id="PTHR11264">
    <property type="entry name" value="URACIL-DNA GLYCOSYLASE"/>
    <property type="match status" value="1"/>
</dbReference>
<evidence type="ECO:0000256" key="1">
    <source>
        <dbReference type="ARBA" id="ARBA00008184"/>
    </source>
</evidence>
<feature type="domain" description="Uracil-DNA glycosylase-like" evidence="6">
    <location>
        <begin position="116"/>
        <end position="271"/>
    </location>
</feature>
<dbReference type="SMART" id="SM00987">
    <property type="entry name" value="UreE_C"/>
    <property type="match status" value="1"/>
</dbReference>
<comment type="catalytic activity">
    <reaction evidence="5">
        <text>Hydrolyzes single-stranded DNA or mismatched double-stranded DNA and polynucleotides, releasing free uracil.</text>
        <dbReference type="EC" id="3.2.2.27"/>
    </reaction>
</comment>
<reference evidence="7" key="1">
    <citation type="submission" date="2022-10" db="EMBL/GenBank/DDBJ databases">
        <title>Adaptive evolution leads to modifications in subtelomeric GC content in a zoonotic Cryptosporidium species.</title>
        <authorList>
            <person name="Li J."/>
            <person name="Feng Y."/>
            <person name="Xiao L."/>
        </authorList>
    </citation>
    <scope>NUCLEOTIDE SEQUENCE</scope>
    <source>
        <strain evidence="7">25894</strain>
    </source>
</reference>
<dbReference type="InterPro" id="IPR036895">
    <property type="entry name" value="Uracil-DNA_glycosylase-like_sf"/>
</dbReference>
<evidence type="ECO:0000259" key="6">
    <source>
        <dbReference type="SMART" id="SM00986"/>
    </source>
</evidence>
<gene>
    <name evidence="7" type="ORF">OJ252_24</name>
</gene>
<comment type="function">
    <text evidence="5">Excises uracil residues from the DNA which can arise as a result of misincorporation of dUMP residues by DNA polymerase or due to deamination of cytosine.</text>
</comment>
<keyword evidence="5" id="KW-0496">Mitochondrion</keyword>
<evidence type="ECO:0000256" key="5">
    <source>
        <dbReference type="HAMAP-Rule" id="MF_03166"/>
    </source>
</evidence>
<dbReference type="PANTHER" id="PTHR11264:SF0">
    <property type="entry name" value="URACIL-DNA GLYCOSYLASE"/>
    <property type="match status" value="1"/>
</dbReference>
<dbReference type="EMBL" id="JAPCXB010000001">
    <property type="protein sequence ID" value="KAJ1615465.1"/>
    <property type="molecule type" value="Genomic_DNA"/>
</dbReference>
<dbReference type="NCBIfam" id="NF003589">
    <property type="entry name" value="PRK05254.1-2"/>
    <property type="match status" value="1"/>
</dbReference>
<evidence type="ECO:0000256" key="3">
    <source>
        <dbReference type="ARBA" id="ARBA00022801"/>
    </source>
</evidence>
<evidence type="ECO:0000256" key="4">
    <source>
        <dbReference type="ARBA" id="ARBA00023204"/>
    </source>
</evidence>
<organism evidence="7 8">
    <name type="scientific">Cryptosporidium canis</name>
    <dbReference type="NCBI Taxonomy" id="195482"/>
    <lineage>
        <taxon>Eukaryota</taxon>
        <taxon>Sar</taxon>
        <taxon>Alveolata</taxon>
        <taxon>Apicomplexa</taxon>
        <taxon>Conoidasida</taxon>
        <taxon>Coccidia</taxon>
        <taxon>Eucoccidiorida</taxon>
        <taxon>Eimeriorina</taxon>
        <taxon>Cryptosporidiidae</taxon>
        <taxon>Cryptosporidium</taxon>
    </lineage>
</organism>
<dbReference type="InterPro" id="IPR005122">
    <property type="entry name" value="Uracil-DNA_glycosylase-like"/>
</dbReference>
<name>A0ABQ8PC08_9CRYT</name>
<feature type="active site" description="Proton acceptor" evidence="5">
    <location>
        <position position="131"/>
    </location>
</feature>
<dbReference type="NCBIfam" id="NF003592">
    <property type="entry name" value="PRK05254.1-5"/>
    <property type="match status" value="1"/>
</dbReference>
<dbReference type="NCBIfam" id="NF003588">
    <property type="entry name" value="PRK05254.1-1"/>
    <property type="match status" value="1"/>
</dbReference>
<dbReference type="Proteomes" id="UP001071777">
    <property type="component" value="Unassembled WGS sequence"/>
</dbReference>
<accession>A0ABQ8PC08</accession>
<keyword evidence="2 5" id="KW-0227">DNA damage</keyword>
<dbReference type="SMART" id="SM00986">
    <property type="entry name" value="UDG"/>
    <property type="match status" value="1"/>
</dbReference>
<evidence type="ECO:0000256" key="2">
    <source>
        <dbReference type="ARBA" id="ARBA00022763"/>
    </source>
</evidence>
<dbReference type="NCBIfam" id="TIGR00628">
    <property type="entry name" value="ung"/>
    <property type="match status" value="1"/>
</dbReference>
<keyword evidence="5" id="KW-0539">Nucleus</keyword>
<dbReference type="Pfam" id="PF03167">
    <property type="entry name" value="UDG"/>
    <property type="match status" value="1"/>
</dbReference>
<comment type="similarity">
    <text evidence="1 5">Belongs to the uracil-DNA glycosylase (UDG) superfamily. UNG family.</text>
</comment>
<evidence type="ECO:0000313" key="8">
    <source>
        <dbReference type="Proteomes" id="UP001071777"/>
    </source>
</evidence>
<dbReference type="InterPro" id="IPR002043">
    <property type="entry name" value="UDG_fam1"/>
</dbReference>
<evidence type="ECO:0000313" key="7">
    <source>
        <dbReference type="EMBL" id="KAJ1615465.1"/>
    </source>
</evidence>
<comment type="caution">
    <text evidence="7">The sequence shown here is derived from an EMBL/GenBank/DDBJ whole genome shotgun (WGS) entry which is preliminary data.</text>
</comment>
<dbReference type="Gene3D" id="3.40.470.10">
    <property type="entry name" value="Uracil-DNA glycosylase-like domain"/>
    <property type="match status" value="1"/>
</dbReference>
<dbReference type="SUPFAM" id="SSF52141">
    <property type="entry name" value="Uracil-DNA glycosylase-like"/>
    <property type="match status" value="1"/>
</dbReference>
<dbReference type="CDD" id="cd10027">
    <property type="entry name" value="UDG-F1-like"/>
    <property type="match status" value="1"/>
</dbReference>
<proteinExistence type="inferred from homology"/>
<dbReference type="EC" id="3.2.2.27" evidence="5"/>
<protein>
    <recommendedName>
        <fullName evidence="5">Uracil-DNA glycosylase</fullName>
        <shortName evidence="5">UDG</shortName>
        <ecNumber evidence="5">3.2.2.27</ecNumber>
    </recommendedName>
</protein>
<keyword evidence="8" id="KW-1185">Reference proteome</keyword>
<dbReference type="HAMAP" id="MF_00148">
    <property type="entry name" value="UDG"/>
    <property type="match status" value="1"/>
</dbReference>
<keyword evidence="3 5" id="KW-0378">Hydrolase</keyword>